<name>A0A1M6AE80_9FLAO</name>
<protein>
    <submittedName>
        <fullName evidence="2">Lysophospholipase, alpha-beta hydrolase superfamily</fullName>
    </submittedName>
</protein>
<dbReference type="InterPro" id="IPR000073">
    <property type="entry name" value="AB_hydrolase_1"/>
</dbReference>
<proteinExistence type="predicted"/>
<dbReference type="InterPro" id="IPR029058">
    <property type="entry name" value="AB_hydrolase_fold"/>
</dbReference>
<dbReference type="InterPro" id="IPR051044">
    <property type="entry name" value="MAG_DAG_Lipase"/>
</dbReference>
<organism evidence="2 3">
    <name type="scientific">Aquimarina spongiae</name>
    <dbReference type="NCBI Taxonomy" id="570521"/>
    <lineage>
        <taxon>Bacteria</taxon>
        <taxon>Pseudomonadati</taxon>
        <taxon>Bacteroidota</taxon>
        <taxon>Flavobacteriia</taxon>
        <taxon>Flavobacteriales</taxon>
        <taxon>Flavobacteriaceae</taxon>
        <taxon>Aquimarina</taxon>
    </lineage>
</organism>
<dbReference type="GO" id="GO:0016787">
    <property type="term" value="F:hydrolase activity"/>
    <property type="evidence" value="ECO:0007669"/>
    <property type="project" value="UniProtKB-KW"/>
</dbReference>
<dbReference type="InterPro" id="IPR022742">
    <property type="entry name" value="Hydrolase_4"/>
</dbReference>
<dbReference type="STRING" id="570521.SAMN04488508_101237"/>
<evidence type="ECO:0000313" key="2">
    <source>
        <dbReference type="EMBL" id="SHI34503.1"/>
    </source>
</evidence>
<evidence type="ECO:0000313" key="3">
    <source>
        <dbReference type="Proteomes" id="UP000184432"/>
    </source>
</evidence>
<keyword evidence="3" id="KW-1185">Reference proteome</keyword>
<gene>
    <name evidence="2" type="ORF">SAMN04488508_101237</name>
</gene>
<dbReference type="EMBL" id="FQYP01000001">
    <property type="protein sequence ID" value="SHI34503.1"/>
    <property type="molecule type" value="Genomic_DNA"/>
</dbReference>
<dbReference type="Proteomes" id="UP000184432">
    <property type="component" value="Unassembled WGS sequence"/>
</dbReference>
<evidence type="ECO:0000259" key="1">
    <source>
        <dbReference type="Pfam" id="PF12146"/>
    </source>
</evidence>
<accession>A0A1M6AE80</accession>
<dbReference type="SUPFAM" id="SSF53474">
    <property type="entry name" value="alpha/beta-Hydrolases"/>
    <property type="match status" value="1"/>
</dbReference>
<dbReference type="OrthoDB" id="9780932at2"/>
<dbReference type="Gene3D" id="3.40.50.1820">
    <property type="entry name" value="alpha/beta hydrolase"/>
    <property type="match status" value="1"/>
</dbReference>
<sequence length="274" mass="31252">MQHQEFYVAYHKHQIFSQYWIPNESKAIVLLVHGMGEHSARYTDYVIPELLAKHIAVITYDNFGHGKSSGKRGHCPDYSSLMELIGMMISKTESLLPNTPIFLYGHSMGGNLVINYVLKQDPKVNGVILSSPFFRLAFQPPTWKMSMGKLLQHIAPSITLPSGLDTKAISRIPEKVEKYEQDPLVHDKISPNFSFPIMEAGKWAMDHGNLLQKPTLVFHGTDDRLIDYTATQEFSEKSDLADLVLFEEGYHELHNDLEKEKLLATILKWIDKQL</sequence>
<reference evidence="3" key="1">
    <citation type="submission" date="2016-11" db="EMBL/GenBank/DDBJ databases">
        <authorList>
            <person name="Varghese N."/>
            <person name="Submissions S."/>
        </authorList>
    </citation>
    <scope>NUCLEOTIDE SEQUENCE [LARGE SCALE GENOMIC DNA]</scope>
    <source>
        <strain evidence="3">DSM 22623</strain>
    </source>
</reference>
<dbReference type="RefSeq" id="WP_073312762.1">
    <property type="nucleotide sequence ID" value="NZ_FQYP01000001.1"/>
</dbReference>
<feature type="domain" description="Serine aminopeptidase S33" evidence="1">
    <location>
        <begin position="24"/>
        <end position="258"/>
    </location>
</feature>
<dbReference type="PANTHER" id="PTHR11614">
    <property type="entry name" value="PHOSPHOLIPASE-RELATED"/>
    <property type="match status" value="1"/>
</dbReference>
<dbReference type="Pfam" id="PF12146">
    <property type="entry name" value="Hydrolase_4"/>
    <property type="match status" value="1"/>
</dbReference>
<dbReference type="AlphaFoldDB" id="A0A1M6AE80"/>
<dbReference type="PRINTS" id="PR00111">
    <property type="entry name" value="ABHYDROLASE"/>
</dbReference>
<keyword evidence="2" id="KW-0378">Hydrolase</keyword>